<protein>
    <submittedName>
        <fullName evidence="2">Uncharacterized protein</fullName>
    </submittedName>
</protein>
<comment type="caution">
    <text evidence="2">The sequence shown here is derived from an EMBL/GenBank/DDBJ whole genome shotgun (WGS) entry which is preliminary data.</text>
</comment>
<feature type="region of interest" description="Disordered" evidence="1">
    <location>
        <begin position="326"/>
        <end position="388"/>
    </location>
</feature>
<gene>
    <name evidence="2" type="ORF">BASA50_001820</name>
</gene>
<evidence type="ECO:0000313" key="2">
    <source>
        <dbReference type="EMBL" id="KAH6601142.1"/>
    </source>
</evidence>
<keyword evidence="3" id="KW-1185">Reference proteome</keyword>
<feature type="region of interest" description="Disordered" evidence="1">
    <location>
        <begin position="438"/>
        <end position="489"/>
    </location>
</feature>
<feature type="compositionally biased region" description="Low complexity" evidence="1">
    <location>
        <begin position="326"/>
        <end position="340"/>
    </location>
</feature>
<feature type="compositionally biased region" description="Basic and acidic residues" evidence="1">
    <location>
        <begin position="471"/>
        <end position="480"/>
    </location>
</feature>
<proteinExistence type="predicted"/>
<evidence type="ECO:0000313" key="3">
    <source>
        <dbReference type="Proteomes" id="UP001648503"/>
    </source>
</evidence>
<sequence length="1057" mass="117214">MTIIRSVPLAPYDPARHHSCPFRHDSGGTMSSPLSCRAKVDMGDHGRNTKAIDSSLPSPTQPIPTIVATPSPQIVNPTIYFGSLTHAKGIAQDNNDKAARRKVSYFSLGERSSVGPMTDCAVVENLRPRIYGCDLGRDRLGNTLGVRSDGAAKQEQRRHIYTGGVDEVVPVHSRVGQASTQPQTLYLSRYSDHHQLRHVRGLSLPPTPQSTSISAGLEQNSCGVMSGGSMIHSCNVSNTSQPTTSATPATATNVYASYYHRNHTLLPPSPHSPPQLPLPLIPTATTRAHLDDQWDVSCATRDSNNTHRRVLLLRSTLRRVASVASSLQSEQQQQSLLSSSNYSYDDNHVSTYGSNRDYKERCHNGNNNHTNYHNSNNNNNSNRYNNHMPSREHFQIHMYPHTPTHSYLPQAKFLPLSPTPTALNSSSHYRYRNTRQFSTSSKVSLQPLNSTATLPPDLPPSDTFYSSAPHSDNRSFKASRDTSVYSSQPVKCPSSYADTISADLAYNSMADRVSEPDMYSISSGTLNNRSSNLNARKASYTSEMNSSATLITPKTVVTGNLDHRHDGQVHDAISYSRLPLALPKEDSQMVSDTIHDVDDMVATRMQGAGRSFHHTAGELDSTEATSDIGPYDAQQSVTAQLLELSLTDMNSNYTLSRDDTLTAQPHQQEISDRYHYRSASAFHGPVHKSNPAPHFRRQTGAISKASPDHISNTHHRHTSSYSSDVSKQPYTYKSNRHTWWEQELDEEELSECQNDGTISDGSYPTEIESYGPRLSPQLRDELSHYDVQVLLAEVLLVIHKAVHAVHSSRHPTRSSTMLDRLSRGSGFFQLVAPVTTRPSTMALDMKETHKHLHDIGGSVTSSMTSGQSCSSPVNAHKDDGLLRRRWKGLASRVKSHMSQLFCSKPTGVRPQTLMDQYTRTPSNTLTLHPESSSDNSVSRQKLIILSSIESANPSALAEIYRDASYRFSCAKAILSTVRFTTVQRLKVQDGICEAERGAEKSDPALRQHLSTDDWMWIDRSIKTHTSEVFVDVFFDVVVADTTFPVLLDKYRSSPWIV</sequence>
<name>A0ABQ8FN61_9FUNG</name>
<feature type="region of interest" description="Disordered" evidence="1">
    <location>
        <begin position="706"/>
        <end position="727"/>
    </location>
</feature>
<organism evidence="2 3">
    <name type="scientific">Batrachochytrium salamandrivorans</name>
    <dbReference type="NCBI Taxonomy" id="1357716"/>
    <lineage>
        <taxon>Eukaryota</taxon>
        <taxon>Fungi</taxon>
        <taxon>Fungi incertae sedis</taxon>
        <taxon>Chytridiomycota</taxon>
        <taxon>Chytridiomycota incertae sedis</taxon>
        <taxon>Chytridiomycetes</taxon>
        <taxon>Rhizophydiales</taxon>
        <taxon>Rhizophydiales incertae sedis</taxon>
        <taxon>Batrachochytrium</taxon>
    </lineage>
</organism>
<feature type="compositionally biased region" description="Low complexity" evidence="1">
    <location>
        <begin position="364"/>
        <end position="387"/>
    </location>
</feature>
<accession>A0ABQ8FN61</accession>
<feature type="compositionally biased region" description="Polar residues" evidence="1">
    <location>
        <begin position="438"/>
        <end position="453"/>
    </location>
</feature>
<feature type="compositionally biased region" description="Polar residues" evidence="1">
    <location>
        <begin position="341"/>
        <end position="354"/>
    </location>
</feature>
<dbReference type="Proteomes" id="UP001648503">
    <property type="component" value="Unassembled WGS sequence"/>
</dbReference>
<reference evidence="2 3" key="1">
    <citation type="submission" date="2021-02" db="EMBL/GenBank/DDBJ databases">
        <title>Variation within the Batrachochytrium salamandrivorans European outbreak.</title>
        <authorList>
            <person name="Kelly M."/>
            <person name="Pasmans F."/>
            <person name="Shea T.P."/>
            <person name="Munoz J.F."/>
            <person name="Carranza S."/>
            <person name="Cuomo C.A."/>
            <person name="Martel A."/>
        </authorList>
    </citation>
    <scope>NUCLEOTIDE SEQUENCE [LARGE SCALE GENOMIC DNA]</scope>
    <source>
        <strain evidence="2 3">AMFP18/2</strain>
    </source>
</reference>
<dbReference type="EMBL" id="JAFCIX010000017">
    <property type="protein sequence ID" value="KAH6601142.1"/>
    <property type="molecule type" value="Genomic_DNA"/>
</dbReference>
<evidence type="ECO:0000256" key="1">
    <source>
        <dbReference type="SAM" id="MobiDB-lite"/>
    </source>
</evidence>